<evidence type="ECO:0000313" key="2">
    <source>
        <dbReference type="Proteomes" id="UP001202134"/>
    </source>
</evidence>
<dbReference type="Gene3D" id="2.40.350.10">
    <property type="entry name" value="SO1590-like"/>
    <property type="match status" value="1"/>
</dbReference>
<organism evidence="1 2">
    <name type="scientific">Shewanella electrodiphila</name>
    <dbReference type="NCBI Taxonomy" id="934143"/>
    <lineage>
        <taxon>Bacteria</taxon>
        <taxon>Pseudomonadati</taxon>
        <taxon>Pseudomonadota</taxon>
        <taxon>Gammaproteobacteria</taxon>
        <taxon>Alteromonadales</taxon>
        <taxon>Shewanellaceae</taxon>
        <taxon>Shewanella</taxon>
    </lineage>
</organism>
<accession>A0ABT0KUV9</accession>
<sequence length="132" mass="14273">MNLQISGIFQITSWDETTDIQHPDGAKQTSASITQMYSGDLEGVSQPKYIMCYTADGMAVFCGYENVEVSVSGKSGSFVLQHDGKFENGIASSHFMIVPNSGQGELVNIQGHGTFTSGEKGQAHYQIEVTQL</sequence>
<proteinExistence type="predicted"/>
<dbReference type="InterPro" id="IPR021607">
    <property type="entry name" value="DUF3224"/>
</dbReference>
<dbReference type="InterPro" id="IPR023159">
    <property type="entry name" value="SO1590-like_sf"/>
</dbReference>
<dbReference type="Pfam" id="PF11528">
    <property type="entry name" value="DUF3224"/>
    <property type="match status" value="1"/>
</dbReference>
<keyword evidence="2" id="KW-1185">Reference proteome</keyword>
<gene>
    <name evidence="1" type="ORF">L2737_20190</name>
</gene>
<reference evidence="1 2" key="1">
    <citation type="submission" date="2022-01" db="EMBL/GenBank/DDBJ databases">
        <title>Whole genome-based taxonomy of the Shewanellaceae.</title>
        <authorList>
            <person name="Martin-Rodriguez A.J."/>
        </authorList>
    </citation>
    <scope>NUCLEOTIDE SEQUENCE [LARGE SCALE GENOMIC DNA]</scope>
    <source>
        <strain evidence="1 2">DSM 24955</strain>
    </source>
</reference>
<protein>
    <submittedName>
        <fullName evidence="1">DUF3224 domain-containing protein</fullName>
    </submittedName>
</protein>
<dbReference type="EMBL" id="JAKIKU010000016">
    <property type="protein sequence ID" value="MCL1047625.1"/>
    <property type="molecule type" value="Genomic_DNA"/>
</dbReference>
<comment type="caution">
    <text evidence="1">The sequence shown here is derived from an EMBL/GenBank/DDBJ whole genome shotgun (WGS) entry which is preliminary data.</text>
</comment>
<dbReference type="Proteomes" id="UP001202134">
    <property type="component" value="Unassembled WGS sequence"/>
</dbReference>
<name>A0ABT0KUV9_9GAMM</name>
<evidence type="ECO:0000313" key="1">
    <source>
        <dbReference type="EMBL" id="MCL1047625.1"/>
    </source>
</evidence>
<dbReference type="RefSeq" id="WP_248956916.1">
    <property type="nucleotide sequence ID" value="NZ_JAKIKU010000016.1"/>
</dbReference>
<dbReference type="SUPFAM" id="SSF159238">
    <property type="entry name" value="SO1590-like"/>
    <property type="match status" value="1"/>
</dbReference>